<accession>A0A1W2DIQ5</accession>
<organism evidence="1 2">
    <name type="scientific">Fulvimarina manganoxydans</name>
    <dbReference type="NCBI Taxonomy" id="937218"/>
    <lineage>
        <taxon>Bacteria</taxon>
        <taxon>Pseudomonadati</taxon>
        <taxon>Pseudomonadota</taxon>
        <taxon>Alphaproteobacteria</taxon>
        <taxon>Hyphomicrobiales</taxon>
        <taxon>Aurantimonadaceae</taxon>
        <taxon>Fulvimarina</taxon>
    </lineage>
</organism>
<protein>
    <submittedName>
        <fullName evidence="1">Uncharacterized protein</fullName>
    </submittedName>
</protein>
<keyword evidence="2" id="KW-1185">Reference proteome</keyword>
<dbReference type="AlphaFoldDB" id="A0A1W2DIQ5"/>
<sequence length="86" mass="9854">MFNLGDDVFIVSVQDTGEVLTVAPVDETADVCRDLNKRTGSHHFSDLSHMPCKRIYRFQGYDLHVRATSRGKMKKQHYRKTGGRID</sequence>
<proteinExistence type="predicted"/>
<name>A0A1W2DIQ5_9HYPH</name>
<reference evidence="1 2" key="1">
    <citation type="submission" date="2017-04" db="EMBL/GenBank/DDBJ databases">
        <authorList>
            <person name="Afonso C.L."/>
            <person name="Miller P.J."/>
            <person name="Scott M.A."/>
            <person name="Spackman E."/>
            <person name="Goraichik I."/>
            <person name="Dimitrov K.M."/>
            <person name="Suarez D.L."/>
            <person name="Swayne D.E."/>
        </authorList>
    </citation>
    <scope>NUCLEOTIDE SEQUENCE [LARGE SCALE GENOMIC DNA]</scope>
    <source>
        <strain evidence="1 2">CGMCC 1.10972</strain>
    </source>
</reference>
<dbReference type="RefSeq" id="WP_084411323.1">
    <property type="nucleotide sequence ID" value="NZ_FWXR01000015.1"/>
</dbReference>
<dbReference type="EMBL" id="FWXR01000015">
    <property type="protein sequence ID" value="SMC96952.1"/>
    <property type="molecule type" value="Genomic_DNA"/>
</dbReference>
<dbReference type="Proteomes" id="UP000192656">
    <property type="component" value="Unassembled WGS sequence"/>
</dbReference>
<gene>
    <name evidence="1" type="ORF">SAMN06297251_11557</name>
</gene>
<dbReference type="STRING" id="937218.SAMN06297251_11557"/>
<evidence type="ECO:0000313" key="1">
    <source>
        <dbReference type="EMBL" id="SMC96952.1"/>
    </source>
</evidence>
<evidence type="ECO:0000313" key="2">
    <source>
        <dbReference type="Proteomes" id="UP000192656"/>
    </source>
</evidence>